<sequence>MSLASPTRGLPHPLILTSWLTKDISLTLSRVSAPSTECSNTLTCGQDPNESTAPNVETGVLIIVFQGFLDD</sequence>
<accession>A0ACC2TYS6</accession>
<name>A0ACC2TYS6_9FUNG</name>
<dbReference type="Proteomes" id="UP001165960">
    <property type="component" value="Unassembled WGS sequence"/>
</dbReference>
<evidence type="ECO:0000313" key="1">
    <source>
        <dbReference type="EMBL" id="KAJ9079367.1"/>
    </source>
</evidence>
<dbReference type="EMBL" id="QTSX02001757">
    <property type="protein sequence ID" value="KAJ9079367.1"/>
    <property type="molecule type" value="Genomic_DNA"/>
</dbReference>
<organism evidence="1 2">
    <name type="scientific">Entomophthora muscae</name>
    <dbReference type="NCBI Taxonomy" id="34485"/>
    <lineage>
        <taxon>Eukaryota</taxon>
        <taxon>Fungi</taxon>
        <taxon>Fungi incertae sedis</taxon>
        <taxon>Zoopagomycota</taxon>
        <taxon>Entomophthoromycotina</taxon>
        <taxon>Entomophthoromycetes</taxon>
        <taxon>Entomophthorales</taxon>
        <taxon>Entomophthoraceae</taxon>
        <taxon>Entomophthora</taxon>
    </lineage>
</organism>
<evidence type="ECO:0000313" key="2">
    <source>
        <dbReference type="Proteomes" id="UP001165960"/>
    </source>
</evidence>
<comment type="caution">
    <text evidence="1">The sequence shown here is derived from an EMBL/GenBank/DDBJ whole genome shotgun (WGS) entry which is preliminary data.</text>
</comment>
<proteinExistence type="predicted"/>
<keyword evidence="2" id="KW-1185">Reference proteome</keyword>
<protein>
    <submittedName>
        <fullName evidence="1">Uncharacterized protein</fullName>
    </submittedName>
</protein>
<reference evidence="1" key="1">
    <citation type="submission" date="2022-04" db="EMBL/GenBank/DDBJ databases">
        <title>Genome of the entomopathogenic fungus Entomophthora muscae.</title>
        <authorList>
            <person name="Elya C."/>
            <person name="Lovett B.R."/>
            <person name="Lee E."/>
            <person name="Macias A.M."/>
            <person name="Hajek A.E."/>
            <person name="De Bivort B.L."/>
            <person name="Kasson M.T."/>
            <person name="De Fine Licht H.H."/>
            <person name="Stajich J.E."/>
        </authorList>
    </citation>
    <scope>NUCLEOTIDE SEQUENCE</scope>
    <source>
        <strain evidence="1">Berkeley</strain>
    </source>
</reference>
<gene>
    <name evidence="1" type="ORF">DSO57_1036106</name>
</gene>